<reference evidence="3 4" key="1">
    <citation type="submission" date="2018-01" db="EMBL/GenBank/DDBJ databases">
        <title>Draft genome sequences of clinical isolates and type strains of oral Veillonella including Veillonella infantum sp., nov.</title>
        <authorList>
            <person name="Mashima I."/>
            <person name="Liao Y.-C."/>
            <person name="Sabharwal A."/>
            <person name="Haase E.M."/>
            <person name="Nakazawa F."/>
            <person name="Scannapieco F.A."/>
        </authorList>
    </citation>
    <scope>NUCLEOTIDE SEQUENCE [LARGE SCALE GENOMIC DNA]</scope>
    <source>
        <strain evidence="3 4">Y6</strain>
    </source>
</reference>
<dbReference type="Gene3D" id="2.40.160.160">
    <property type="entry name" value="Inverse autotransporter, beta-domain"/>
    <property type="match status" value="1"/>
</dbReference>
<comment type="caution">
    <text evidence="3">The sequence shown here is derived from an EMBL/GenBank/DDBJ whole genome shotgun (WGS) entry which is preliminary data.</text>
</comment>
<evidence type="ECO:0000313" key="4">
    <source>
        <dbReference type="Proteomes" id="UP000238877"/>
    </source>
</evidence>
<dbReference type="STRING" id="1110546.GCA_001078375_00213"/>
<dbReference type="RefSeq" id="WP_105092474.1">
    <property type="nucleotide sequence ID" value="NZ_PPDF01000005.1"/>
</dbReference>
<dbReference type="Pfam" id="PF11924">
    <property type="entry name" value="IAT_beta"/>
    <property type="match status" value="1"/>
</dbReference>
<name>A0A2S7ZRD8_9FIRM</name>
<organism evidence="3 4">
    <name type="scientific">Veillonella tobetsuensis</name>
    <dbReference type="NCBI Taxonomy" id="1110546"/>
    <lineage>
        <taxon>Bacteria</taxon>
        <taxon>Bacillati</taxon>
        <taxon>Bacillota</taxon>
        <taxon>Negativicutes</taxon>
        <taxon>Veillonellales</taxon>
        <taxon>Veillonellaceae</taxon>
        <taxon>Veillonella</taxon>
    </lineage>
</organism>
<sequence length="408" mass="45315">MKYKLVLTSMVMGAIVCSTSAVVGAANVAPQVSDTAKHEAVQSTWKDRTDIKLGIQFSRSSSFHEGLFPDGVNNNFVRTKSDYKNLTKVYVETLQPVTHYNEHSKSVVFVQGQIGHGGEKITTEGVRGYIIPEFVTTSYGIRSMKLINSDTVGSETLGTTGSLGVGYRRLSESENAFVGVNAFVDRAFTTDRTRLSIGLEYVAGYNTFYANAYKGIGGDQNITFSAIPFPKRLYPNGYPSTYPDDTIREETAYNYTQDKALSGYDIGYVRTFKNARWVNAYINVFDWRSGVSDHRQAYYTGGQTVPKFGTSGHTHYRGVKVGTELQLTPHINVDAGYNMGSHTAKGAYITVKYTLGKSKYAYFGGNHSQDMVITPARAQMLDKVRRNDIVVEHLDDTEYDYMAPSQHL</sequence>
<dbReference type="InterPro" id="IPR038177">
    <property type="entry name" value="IAT_beta_sf"/>
</dbReference>
<feature type="chain" id="PRO_5039333128" description="Inverse autotransporter beta-domain domain-containing protein" evidence="1">
    <location>
        <begin position="26"/>
        <end position="408"/>
    </location>
</feature>
<accession>A0A2S7ZRD8</accession>
<feature type="signal peptide" evidence="1">
    <location>
        <begin position="1"/>
        <end position="25"/>
    </location>
</feature>
<dbReference type="InterPro" id="IPR024519">
    <property type="entry name" value="IAT_beta"/>
</dbReference>
<proteinExistence type="predicted"/>
<dbReference type="Proteomes" id="UP000238877">
    <property type="component" value="Unassembled WGS sequence"/>
</dbReference>
<evidence type="ECO:0000256" key="1">
    <source>
        <dbReference type="SAM" id="SignalP"/>
    </source>
</evidence>
<evidence type="ECO:0000259" key="2">
    <source>
        <dbReference type="Pfam" id="PF11924"/>
    </source>
</evidence>
<dbReference type="AlphaFoldDB" id="A0A2S7ZRD8"/>
<evidence type="ECO:0000313" key="3">
    <source>
        <dbReference type="EMBL" id="PQL25764.1"/>
    </source>
</evidence>
<keyword evidence="1" id="KW-0732">Signal</keyword>
<dbReference type="EMBL" id="PPDF01000005">
    <property type="protein sequence ID" value="PQL25764.1"/>
    <property type="molecule type" value="Genomic_DNA"/>
</dbReference>
<feature type="domain" description="Inverse autotransporter beta-domain" evidence="2">
    <location>
        <begin position="158"/>
        <end position="388"/>
    </location>
</feature>
<protein>
    <recommendedName>
        <fullName evidence="2">Inverse autotransporter beta-domain domain-containing protein</fullName>
    </recommendedName>
</protein>
<gene>
    <name evidence="3" type="ORF">VTHSUH11_02095</name>
</gene>